<sequence>MKKTCIVYGNCQIQPLRQYLISSTIFNRTYEMINIPPVYLCNRETGLDDYYLKKLYNCDLFIYQKVSPAYSYYLSDEYIISKLPKSCILISFSNTYFNGYHPQYVHGKIDPYGDKNIIRFLNEGKSKKEIISILSDDNFYSFHDVVTNFHITLDELKRREAELDVTLDDYIEQNYRDIHLFYTINHPNYRISRYLAIKILTKLGMPTQEISQMVIPSELSRYMQPIYPSVIKHLNINFVRQEERYYTFDRHFTSFNPPILTFQECLSSYIDLLISTGELQG</sequence>
<dbReference type="RefSeq" id="WP_278018064.1">
    <property type="nucleotide sequence ID" value="NZ_JARRRY010000003.1"/>
</dbReference>
<feature type="domain" description="Polysaccharide biosynthesis enzyme WcbI" evidence="1">
    <location>
        <begin position="4"/>
        <end position="207"/>
    </location>
</feature>
<gene>
    <name evidence="2" type="ORF">P6P90_08465</name>
</gene>
<comment type="caution">
    <text evidence="2">The sequence shown here is derived from an EMBL/GenBank/DDBJ whole genome shotgun (WGS) entry which is preliminary data.</text>
</comment>
<dbReference type="Pfam" id="PF18588">
    <property type="entry name" value="WcbI"/>
    <property type="match status" value="1"/>
</dbReference>
<dbReference type="EMBL" id="JARULN010000005">
    <property type="protein sequence ID" value="MDG5754006.1"/>
    <property type="molecule type" value="Genomic_DNA"/>
</dbReference>
<evidence type="ECO:0000313" key="2">
    <source>
        <dbReference type="EMBL" id="MDG5754006.1"/>
    </source>
</evidence>
<evidence type="ECO:0000313" key="3">
    <source>
        <dbReference type="Proteomes" id="UP001218246"/>
    </source>
</evidence>
<protein>
    <submittedName>
        <fullName evidence="2">WcbI family polysaccharide biosynthesis putative acetyltransferase</fullName>
    </submittedName>
</protein>
<evidence type="ECO:0000259" key="1">
    <source>
        <dbReference type="Pfam" id="PF18588"/>
    </source>
</evidence>
<dbReference type="Gene3D" id="3.40.50.12080">
    <property type="match status" value="2"/>
</dbReference>
<name>A0ABT6H3Q1_9BACI</name>
<proteinExistence type="predicted"/>
<keyword evidence="3" id="KW-1185">Reference proteome</keyword>
<dbReference type="Proteomes" id="UP001218246">
    <property type="component" value="Unassembled WGS sequence"/>
</dbReference>
<reference evidence="2 3" key="1">
    <citation type="submission" date="2023-04" db="EMBL/GenBank/DDBJ databases">
        <title>Ectobacillus antri isolated from activated sludge.</title>
        <authorList>
            <person name="Yan P."/>
            <person name="Liu X."/>
        </authorList>
    </citation>
    <scope>NUCLEOTIDE SEQUENCE [LARGE SCALE GENOMIC DNA]</scope>
    <source>
        <strain evidence="2 3">C18H</strain>
    </source>
</reference>
<accession>A0ABT6H3Q1</accession>
<dbReference type="InterPro" id="IPR041307">
    <property type="entry name" value="WcbI"/>
</dbReference>
<organism evidence="2 3">
    <name type="scientific">Ectobacillus antri</name>
    <dbReference type="NCBI Taxonomy" id="2486280"/>
    <lineage>
        <taxon>Bacteria</taxon>
        <taxon>Bacillati</taxon>
        <taxon>Bacillota</taxon>
        <taxon>Bacilli</taxon>
        <taxon>Bacillales</taxon>
        <taxon>Bacillaceae</taxon>
        <taxon>Ectobacillus</taxon>
    </lineage>
</organism>